<dbReference type="Proteomes" id="UP000252172">
    <property type="component" value="Unassembled WGS sequence"/>
</dbReference>
<feature type="transmembrane region" description="Helical" evidence="1">
    <location>
        <begin position="138"/>
        <end position="158"/>
    </location>
</feature>
<name>A0A368N336_9FLAO</name>
<proteinExistence type="predicted"/>
<accession>A0A368N336</accession>
<keyword evidence="1" id="KW-1133">Transmembrane helix</keyword>
<dbReference type="AlphaFoldDB" id="A0A368N336"/>
<sequence length="235" mass="25435">MISQRLLKDLTLNFLMKKVILLPALLIGTLLFSQTNIPKTSSKGRILTSTDVNINYTQLVYEKGKVTFFNYETGKEEFLYDSSIKSISDEETGSEFSVPKTEYTLASPAITQPSESYLIKNDFVNNADYIKAKKLSQLGTGFLVGGGACFLVGGILNLSSSSSQTVNEVNQKAEAKGSPIPLIIGLAGMGAGLVMKVSGNSKMKKIKNNSAFIIKPATEYFVVTNGDGVGIKMKF</sequence>
<reference evidence="2 3" key="1">
    <citation type="submission" date="2018-07" db="EMBL/GenBank/DDBJ databases">
        <title>Chryseobacterium lacus sp. nov., isolated from lake water.</title>
        <authorList>
            <person name="Li C.-M."/>
        </authorList>
    </citation>
    <scope>NUCLEOTIDE SEQUENCE [LARGE SCALE GENOMIC DNA]</scope>
    <source>
        <strain evidence="2 3">YLOS41</strain>
    </source>
</reference>
<keyword evidence="1" id="KW-0472">Membrane</keyword>
<evidence type="ECO:0000313" key="2">
    <source>
        <dbReference type="EMBL" id="RCU43935.1"/>
    </source>
</evidence>
<feature type="transmembrane region" description="Helical" evidence="1">
    <location>
        <begin position="178"/>
        <end position="197"/>
    </location>
</feature>
<feature type="transmembrane region" description="Helical" evidence="1">
    <location>
        <begin position="20"/>
        <end position="37"/>
    </location>
</feature>
<evidence type="ECO:0000256" key="1">
    <source>
        <dbReference type="SAM" id="Phobius"/>
    </source>
</evidence>
<keyword evidence="3" id="KW-1185">Reference proteome</keyword>
<gene>
    <name evidence="2" type="ORF">DQ356_02600</name>
</gene>
<organism evidence="2 3">
    <name type="scientific">Chryseobacterium lacus</name>
    <dbReference type="NCBI Taxonomy" id="2058346"/>
    <lineage>
        <taxon>Bacteria</taxon>
        <taxon>Pseudomonadati</taxon>
        <taxon>Bacteroidota</taxon>
        <taxon>Flavobacteriia</taxon>
        <taxon>Flavobacteriales</taxon>
        <taxon>Weeksellaceae</taxon>
        <taxon>Chryseobacterium group</taxon>
        <taxon>Chryseobacterium</taxon>
    </lineage>
</organism>
<keyword evidence="1" id="KW-0812">Transmembrane</keyword>
<comment type="caution">
    <text evidence="2">The sequence shown here is derived from an EMBL/GenBank/DDBJ whole genome shotgun (WGS) entry which is preliminary data.</text>
</comment>
<dbReference type="EMBL" id="QPIE01000002">
    <property type="protein sequence ID" value="RCU43935.1"/>
    <property type="molecule type" value="Genomic_DNA"/>
</dbReference>
<protein>
    <submittedName>
        <fullName evidence="2">Uncharacterized protein</fullName>
    </submittedName>
</protein>
<evidence type="ECO:0000313" key="3">
    <source>
        <dbReference type="Proteomes" id="UP000252172"/>
    </source>
</evidence>